<comment type="caution">
    <text evidence="3">The sequence shown here is derived from an EMBL/GenBank/DDBJ whole genome shotgun (WGS) entry which is preliminary data.</text>
</comment>
<feature type="compositionally biased region" description="Acidic residues" evidence="1">
    <location>
        <begin position="152"/>
        <end position="164"/>
    </location>
</feature>
<protein>
    <submittedName>
        <fullName evidence="3">NYN domain-containing protein</fullName>
    </submittedName>
</protein>
<dbReference type="PANTHER" id="PTHR35811">
    <property type="entry name" value="SLR1870 PROTEIN"/>
    <property type="match status" value="1"/>
</dbReference>
<dbReference type="Pfam" id="PF01936">
    <property type="entry name" value="NYN"/>
    <property type="match status" value="1"/>
</dbReference>
<dbReference type="EMBL" id="JBHUGD010000003">
    <property type="protein sequence ID" value="MFD1947879.1"/>
    <property type="molecule type" value="Genomic_DNA"/>
</dbReference>
<dbReference type="Gene3D" id="3.30.420.610">
    <property type="entry name" value="LOTUS domain-like"/>
    <property type="match status" value="1"/>
</dbReference>
<name>A0ABW4TMI5_9ACTN</name>
<accession>A0ABW4TMI5</accession>
<evidence type="ECO:0000313" key="3">
    <source>
        <dbReference type="EMBL" id="MFD1947879.1"/>
    </source>
</evidence>
<dbReference type="InterPro" id="IPR041966">
    <property type="entry name" value="LOTUS-like"/>
</dbReference>
<reference evidence="4" key="1">
    <citation type="journal article" date="2019" name="Int. J. Syst. Evol. Microbiol.">
        <title>The Global Catalogue of Microorganisms (GCM) 10K type strain sequencing project: providing services to taxonomists for standard genome sequencing and annotation.</title>
        <authorList>
            <consortium name="The Broad Institute Genomics Platform"/>
            <consortium name="The Broad Institute Genome Sequencing Center for Infectious Disease"/>
            <person name="Wu L."/>
            <person name="Ma J."/>
        </authorList>
    </citation>
    <scope>NUCLEOTIDE SEQUENCE [LARGE SCALE GENOMIC DNA]</scope>
    <source>
        <strain evidence="4">CGMCC 1.12477</strain>
    </source>
</reference>
<feature type="region of interest" description="Disordered" evidence="1">
    <location>
        <begin position="148"/>
        <end position="169"/>
    </location>
</feature>
<dbReference type="PROSITE" id="PS51644">
    <property type="entry name" value="HTH_OST"/>
    <property type="match status" value="1"/>
</dbReference>
<dbReference type="InterPro" id="IPR021139">
    <property type="entry name" value="NYN"/>
</dbReference>
<dbReference type="RefSeq" id="WP_343919388.1">
    <property type="nucleotide sequence ID" value="NZ_BAAAJT010000002.1"/>
</dbReference>
<evidence type="ECO:0000256" key="1">
    <source>
        <dbReference type="SAM" id="MobiDB-lite"/>
    </source>
</evidence>
<dbReference type="Pfam" id="PF12872">
    <property type="entry name" value="OST-HTH"/>
    <property type="match status" value="1"/>
</dbReference>
<evidence type="ECO:0000313" key="4">
    <source>
        <dbReference type="Proteomes" id="UP001597351"/>
    </source>
</evidence>
<dbReference type="CDD" id="cd10146">
    <property type="entry name" value="LabA_like_C"/>
    <property type="match status" value="1"/>
</dbReference>
<proteinExistence type="predicted"/>
<evidence type="ECO:0000259" key="2">
    <source>
        <dbReference type="PROSITE" id="PS51644"/>
    </source>
</evidence>
<sequence length="257" mass="27612">METDSSAVRIAVLIDADNTSPKYAEAILDELAKYGTPTIKRAYGDFSSSRLGGWTRELNARAIRAMHQNAYTTGKNSTDSALIIDAMDLLYAGNVEAFAIVSSDSDFTSLALRLRESGKVVYGLGRQKTPVSLQNACDRFIQLEVLGTDASREEEPEAEDESEATESAPQLNLQSVLTKAVNATAEDDGWAALSAIGSHLARSHPSFDPRTFGHGKLSSLVSDQPWLETRTVGTHLEVGLKGAAKKAPAKKAARKKG</sequence>
<organism evidence="3 4">
    <name type="scientific">Nocardioides aestuarii</name>
    <dbReference type="NCBI Taxonomy" id="252231"/>
    <lineage>
        <taxon>Bacteria</taxon>
        <taxon>Bacillati</taxon>
        <taxon>Actinomycetota</taxon>
        <taxon>Actinomycetes</taxon>
        <taxon>Propionibacteriales</taxon>
        <taxon>Nocardioidaceae</taxon>
        <taxon>Nocardioides</taxon>
    </lineage>
</organism>
<dbReference type="InterPro" id="IPR025605">
    <property type="entry name" value="OST-HTH/LOTUS_dom"/>
</dbReference>
<gene>
    <name evidence="3" type="ORF">ACFSDE_13850</name>
</gene>
<feature type="domain" description="HTH OST-type" evidence="2">
    <location>
        <begin position="169"/>
        <end position="242"/>
    </location>
</feature>
<dbReference type="PANTHER" id="PTHR35811:SF1">
    <property type="entry name" value="HTH OST-TYPE DOMAIN-CONTAINING PROTEIN"/>
    <property type="match status" value="1"/>
</dbReference>
<dbReference type="Proteomes" id="UP001597351">
    <property type="component" value="Unassembled WGS sequence"/>
</dbReference>
<keyword evidence="4" id="KW-1185">Reference proteome</keyword>
<dbReference type="Gene3D" id="3.40.50.1010">
    <property type="entry name" value="5'-nuclease"/>
    <property type="match status" value="1"/>
</dbReference>
<dbReference type="CDD" id="cd11297">
    <property type="entry name" value="PIN_LabA-like_N_1"/>
    <property type="match status" value="1"/>
</dbReference>